<feature type="region of interest" description="Disordered" evidence="1">
    <location>
        <begin position="163"/>
        <end position="219"/>
    </location>
</feature>
<protein>
    <recommendedName>
        <fullName evidence="5">Copper(I)-binding protein</fullName>
    </recommendedName>
</protein>
<dbReference type="EMBL" id="JAUSQZ010000001">
    <property type="protein sequence ID" value="MDP9827007.1"/>
    <property type="molecule type" value="Genomic_DNA"/>
</dbReference>
<comment type="caution">
    <text evidence="3">The sequence shown here is derived from an EMBL/GenBank/DDBJ whole genome shotgun (WGS) entry which is preliminary data.</text>
</comment>
<accession>A0ABT9P2U7</accession>
<feature type="compositionally biased region" description="Low complexity" evidence="1">
    <location>
        <begin position="186"/>
        <end position="203"/>
    </location>
</feature>
<feature type="region of interest" description="Disordered" evidence="1">
    <location>
        <begin position="97"/>
        <end position="119"/>
    </location>
</feature>
<name>A0ABT9P2U7_9ACTN</name>
<feature type="compositionally biased region" description="Polar residues" evidence="1">
    <location>
        <begin position="98"/>
        <end position="119"/>
    </location>
</feature>
<keyword evidence="2" id="KW-0732">Signal</keyword>
<dbReference type="PROSITE" id="PS51257">
    <property type="entry name" value="PROKAR_LIPOPROTEIN"/>
    <property type="match status" value="1"/>
</dbReference>
<reference evidence="3 4" key="1">
    <citation type="submission" date="2023-07" db="EMBL/GenBank/DDBJ databases">
        <title>Sequencing the genomes of 1000 actinobacteria strains.</title>
        <authorList>
            <person name="Klenk H.-P."/>
        </authorList>
    </citation>
    <scope>NUCLEOTIDE SEQUENCE [LARGE SCALE GENOMIC DNA]</scope>
    <source>
        <strain evidence="3 4">DSM 44388</strain>
    </source>
</reference>
<evidence type="ECO:0000313" key="4">
    <source>
        <dbReference type="Proteomes" id="UP001235712"/>
    </source>
</evidence>
<evidence type="ECO:0000256" key="1">
    <source>
        <dbReference type="SAM" id="MobiDB-lite"/>
    </source>
</evidence>
<sequence>MKRTRVLAAKTALATSVLALGLAGCSVLNPAVIKDPYPASDGIDADLPGQGRSSTVLLRNLMVIGAEKGGEAELIGSVINRGTTDARVQLQAAVGETGQPSQTTVAVPAGSSVQLGPGANQTPVSISSLAVDPGALTGLTASTTNGGRIDLSLPVRLPEGDYATVTPAAEPSPSATTRPRNGNGNGNNSGSSETTESTGAGASPDASVSPAVEESETAN</sequence>
<keyword evidence="4" id="KW-1185">Reference proteome</keyword>
<dbReference type="Proteomes" id="UP001235712">
    <property type="component" value="Unassembled WGS sequence"/>
</dbReference>
<dbReference type="RefSeq" id="WP_307242469.1">
    <property type="nucleotide sequence ID" value="NZ_JAUSQZ010000001.1"/>
</dbReference>
<gene>
    <name evidence="3" type="ORF">J2S57_002756</name>
</gene>
<evidence type="ECO:0008006" key="5">
    <source>
        <dbReference type="Google" id="ProtNLM"/>
    </source>
</evidence>
<proteinExistence type="predicted"/>
<feature type="signal peptide" evidence="2">
    <location>
        <begin position="1"/>
        <end position="19"/>
    </location>
</feature>
<evidence type="ECO:0000313" key="3">
    <source>
        <dbReference type="EMBL" id="MDP9827007.1"/>
    </source>
</evidence>
<evidence type="ECO:0000256" key="2">
    <source>
        <dbReference type="SAM" id="SignalP"/>
    </source>
</evidence>
<feature type="chain" id="PRO_5045881223" description="Copper(I)-binding protein" evidence="2">
    <location>
        <begin position="20"/>
        <end position="219"/>
    </location>
</feature>
<organism evidence="3 4">
    <name type="scientific">Kineosporia succinea</name>
    <dbReference type="NCBI Taxonomy" id="84632"/>
    <lineage>
        <taxon>Bacteria</taxon>
        <taxon>Bacillati</taxon>
        <taxon>Actinomycetota</taxon>
        <taxon>Actinomycetes</taxon>
        <taxon>Kineosporiales</taxon>
        <taxon>Kineosporiaceae</taxon>
        <taxon>Kineosporia</taxon>
    </lineage>
</organism>